<dbReference type="InterPro" id="IPR016181">
    <property type="entry name" value="Acyl_CoA_acyltransferase"/>
</dbReference>
<dbReference type="GO" id="GO:0003774">
    <property type="term" value="F:cytoskeletal motor activity"/>
    <property type="evidence" value="ECO:0007669"/>
    <property type="project" value="UniProtKB-UniRule"/>
</dbReference>
<keyword evidence="10" id="KW-1185">Reference proteome</keyword>
<dbReference type="Gene3D" id="1.20.120.720">
    <property type="entry name" value="Myosin VI head, motor domain, U50 subdomain"/>
    <property type="match status" value="1"/>
</dbReference>
<dbReference type="Pfam" id="PF00583">
    <property type="entry name" value="Acetyltransf_1"/>
    <property type="match status" value="1"/>
</dbReference>
<keyword evidence="5 6" id="KW-0009">Actin-binding</keyword>
<keyword evidence="1 6" id="KW-0547">Nucleotide-binding</keyword>
<dbReference type="CDD" id="cd04301">
    <property type="entry name" value="NAT_SF"/>
    <property type="match status" value="1"/>
</dbReference>
<dbReference type="PRINTS" id="PR00193">
    <property type="entry name" value="MYOSINHEAVY"/>
</dbReference>
<dbReference type="InterPro" id="IPR001609">
    <property type="entry name" value="Myosin_head_motor_dom-like"/>
</dbReference>
<dbReference type="InParanoid" id="C5KTR0"/>
<dbReference type="Gene3D" id="3.40.630.30">
    <property type="match status" value="1"/>
</dbReference>
<dbReference type="PROSITE" id="PS51186">
    <property type="entry name" value="GNAT"/>
    <property type="match status" value="1"/>
</dbReference>
<evidence type="ECO:0000256" key="2">
    <source>
        <dbReference type="ARBA" id="ARBA00022840"/>
    </source>
</evidence>
<dbReference type="AlphaFoldDB" id="C5KTR0"/>
<keyword evidence="2 6" id="KW-0067">ATP-binding</keyword>
<gene>
    <name evidence="9" type="ORF">Pmar_PMAR019054</name>
</gene>
<dbReference type="OrthoDB" id="312459at2759"/>
<sequence length="747" mass="83425">MAITSITVPPTIKNELQWFHNVKVNSAEVRRNVDMARIIKDIAALCDVEFEGDNVMEEKIIPRNGWRLSIAILPSQVTTSDDIKALHDTIHMSMLAAFMVYRIDGSKREMHIGQMAVVPSYRGMGVGGVAIRLLKDMAKSDKCPVDKVVCSSLPKAIRFYKKNGFRKIHKGENGNYKVGDDVWVTRDDELMFELAKIEAVNDISHLPLVNEPIVNDVIKRRYLADLIYTAARPMLIAVNPFRDLNNTTSDIAQYYRRLSSSSSHVESHMVNGVLEACNGNVSILVSGESGAGKTETCKHLMKFFTEQPGSATTTTTSLEEDSSSLCNALMAFNPILEAFGNAKTSRNDNSSRFGKLVKLYLSQHPVVAGGQVLSFLLEKSRICLHEEGERNYHIFYQLLRGGGSEILGRLGLNPQKESYKVLNGILPIIPGIDDGGEYQVTMNAMITLGIHDTKRLDICRVLAAILHSGQIEWQQAHDHTSKDNESNPCMPSDENRFILIAELLGLPFEDFLKALTVQTRRLPGNNVVLSPVSPQQCSDNLASISRHCYSIVFEWLIYNINSSISPHKDTMQEWVSVLDIFGFESFEHRNSLEQFLVNFANERLQLCFTQRVFELEKKGLSGDSLASEVINYAPVEPLLRVLQGPSYGCISHIESACLLQTGTDQSIMNAFSKANYPLQLFTTGIMQQQQQKAKGTVSKKDNPADIFIIHHTAGSVVYNINGFRDKNMDRLNDDLHTLISHTTNGTH</sequence>
<keyword evidence="4 6" id="KW-0505">Motor protein</keyword>
<proteinExistence type="inferred from homology"/>
<feature type="binding site" evidence="6">
    <location>
        <begin position="287"/>
        <end position="294"/>
    </location>
    <ligand>
        <name>ATP</name>
        <dbReference type="ChEBI" id="CHEBI:30616"/>
    </ligand>
</feature>
<dbReference type="PANTHER" id="PTHR13140">
    <property type="entry name" value="MYOSIN"/>
    <property type="match status" value="1"/>
</dbReference>
<dbReference type="Gene3D" id="3.40.850.10">
    <property type="entry name" value="Kinesin motor domain"/>
    <property type="match status" value="1"/>
</dbReference>
<dbReference type="InterPro" id="IPR000182">
    <property type="entry name" value="GNAT_dom"/>
</dbReference>
<dbReference type="InterPro" id="IPR027417">
    <property type="entry name" value="P-loop_NTPase"/>
</dbReference>
<evidence type="ECO:0000313" key="9">
    <source>
        <dbReference type="EMBL" id="EER11952.1"/>
    </source>
</evidence>
<dbReference type="OMA" id="KGDYLNM"/>
<feature type="domain" description="Myosin motor" evidence="8">
    <location>
        <begin position="198"/>
        <end position="747"/>
    </location>
</feature>
<protein>
    <submittedName>
        <fullName evidence="9">Myosin B, putative</fullName>
    </submittedName>
</protein>
<dbReference type="RefSeq" id="XP_002780157.1">
    <property type="nucleotide sequence ID" value="XM_002780111.1"/>
</dbReference>
<dbReference type="CDD" id="cd00124">
    <property type="entry name" value="MYSc"/>
    <property type="match status" value="1"/>
</dbReference>
<evidence type="ECO:0000259" key="8">
    <source>
        <dbReference type="PROSITE" id="PS51456"/>
    </source>
</evidence>
<evidence type="ECO:0000313" key="10">
    <source>
        <dbReference type="Proteomes" id="UP000007800"/>
    </source>
</evidence>
<dbReference type="Gene3D" id="1.10.10.820">
    <property type="match status" value="1"/>
</dbReference>
<evidence type="ECO:0000256" key="1">
    <source>
        <dbReference type="ARBA" id="ARBA00022741"/>
    </source>
</evidence>
<comment type="caution">
    <text evidence="6">Lacks conserved residue(s) required for the propagation of feature annotation.</text>
</comment>
<dbReference type="GO" id="GO:0003779">
    <property type="term" value="F:actin binding"/>
    <property type="evidence" value="ECO:0007669"/>
    <property type="project" value="UniProtKB-KW"/>
</dbReference>
<organism evidence="10">
    <name type="scientific">Perkinsus marinus (strain ATCC 50983 / TXsc)</name>
    <dbReference type="NCBI Taxonomy" id="423536"/>
    <lineage>
        <taxon>Eukaryota</taxon>
        <taxon>Sar</taxon>
        <taxon>Alveolata</taxon>
        <taxon>Perkinsozoa</taxon>
        <taxon>Perkinsea</taxon>
        <taxon>Perkinsida</taxon>
        <taxon>Perkinsidae</taxon>
        <taxon>Perkinsus</taxon>
    </lineage>
</organism>
<dbReference type="Gene3D" id="1.20.58.530">
    <property type="match status" value="1"/>
</dbReference>
<evidence type="ECO:0000256" key="6">
    <source>
        <dbReference type="PROSITE-ProRule" id="PRU00782"/>
    </source>
</evidence>
<name>C5KTR0_PERM5</name>
<keyword evidence="3 6" id="KW-0518">Myosin</keyword>
<dbReference type="GO" id="GO:0005524">
    <property type="term" value="F:ATP binding"/>
    <property type="evidence" value="ECO:0007669"/>
    <property type="project" value="UniProtKB-UniRule"/>
</dbReference>
<dbReference type="GO" id="GO:0016747">
    <property type="term" value="F:acyltransferase activity, transferring groups other than amino-acyl groups"/>
    <property type="evidence" value="ECO:0007669"/>
    <property type="project" value="InterPro"/>
</dbReference>
<dbReference type="SUPFAM" id="SSF52540">
    <property type="entry name" value="P-loop containing nucleoside triphosphate hydrolases"/>
    <property type="match status" value="1"/>
</dbReference>
<feature type="domain" description="N-acetyltransferase" evidence="7">
    <location>
        <begin position="95"/>
        <end position="189"/>
    </location>
</feature>
<dbReference type="GO" id="GO:0016459">
    <property type="term" value="C:myosin complex"/>
    <property type="evidence" value="ECO:0007669"/>
    <property type="project" value="UniProtKB-KW"/>
</dbReference>
<dbReference type="SUPFAM" id="SSF55729">
    <property type="entry name" value="Acyl-CoA N-acyltransferases (Nat)"/>
    <property type="match status" value="1"/>
</dbReference>
<dbReference type="Proteomes" id="UP000007800">
    <property type="component" value="Unassembled WGS sequence"/>
</dbReference>
<dbReference type="FunFam" id="1.10.10.820:FF:000001">
    <property type="entry name" value="Myosin heavy chain"/>
    <property type="match status" value="1"/>
</dbReference>
<comment type="similarity">
    <text evidence="6">Belongs to the TRAFAC class myosin-kinesin ATPase superfamily. Myosin family.</text>
</comment>
<evidence type="ECO:0000256" key="4">
    <source>
        <dbReference type="ARBA" id="ARBA00023175"/>
    </source>
</evidence>
<accession>C5KTR0</accession>
<dbReference type="PROSITE" id="PS51456">
    <property type="entry name" value="MYOSIN_MOTOR"/>
    <property type="match status" value="1"/>
</dbReference>
<evidence type="ECO:0000259" key="7">
    <source>
        <dbReference type="PROSITE" id="PS51186"/>
    </source>
</evidence>
<dbReference type="InterPro" id="IPR036961">
    <property type="entry name" value="Kinesin_motor_dom_sf"/>
</dbReference>
<dbReference type="SMART" id="SM00242">
    <property type="entry name" value="MYSc"/>
    <property type="match status" value="1"/>
</dbReference>
<dbReference type="GeneID" id="9060790"/>
<dbReference type="Pfam" id="PF00063">
    <property type="entry name" value="Myosin_head"/>
    <property type="match status" value="1"/>
</dbReference>
<evidence type="ECO:0000256" key="3">
    <source>
        <dbReference type="ARBA" id="ARBA00023123"/>
    </source>
</evidence>
<dbReference type="EMBL" id="GG676180">
    <property type="protein sequence ID" value="EER11952.1"/>
    <property type="molecule type" value="Genomic_DNA"/>
</dbReference>
<reference evidence="9 10" key="1">
    <citation type="submission" date="2008-07" db="EMBL/GenBank/DDBJ databases">
        <authorList>
            <person name="El-Sayed N."/>
            <person name="Caler E."/>
            <person name="Inman J."/>
            <person name="Amedeo P."/>
            <person name="Hass B."/>
            <person name="Wortman J."/>
        </authorList>
    </citation>
    <scope>NUCLEOTIDE SEQUENCE [LARGE SCALE GENOMIC DNA]</scope>
    <source>
        <strain evidence="10">ATCC 50983 / TXsc</strain>
    </source>
</reference>
<evidence type="ECO:0000256" key="5">
    <source>
        <dbReference type="ARBA" id="ARBA00023203"/>
    </source>
</evidence>